<dbReference type="EMBL" id="DSDK01000171">
    <property type="protein sequence ID" value="HDR50587.1"/>
    <property type="molecule type" value="Genomic_DNA"/>
</dbReference>
<comment type="caution">
    <text evidence="3">The sequence shown here is derived from an EMBL/GenBank/DDBJ whole genome shotgun (WGS) entry which is preliminary data.</text>
</comment>
<feature type="chain" id="PRO_5032695198" evidence="1">
    <location>
        <begin position="22"/>
        <end position="304"/>
    </location>
</feature>
<dbReference type="PROSITE" id="PS51257">
    <property type="entry name" value="PROKAR_LIPOPROTEIN"/>
    <property type="match status" value="1"/>
</dbReference>
<dbReference type="Pfam" id="PF02469">
    <property type="entry name" value="Fasciclin"/>
    <property type="match status" value="2"/>
</dbReference>
<proteinExistence type="predicted"/>
<dbReference type="Gene3D" id="2.30.180.10">
    <property type="entry name" value="FAS1 domain"/>
    <property type="match status" value="2"/>
</dbReference>
<dbReference type="AlphaFoldDB" id="A0A831PKU8"/>
<evidence type="ECO:0000313" key="3">
    <source>
        <dbReference type="EMBL" id="HDR50587.1"/>
    </source>
</evidence>
<dbReference type="PANTHER" id="PTHR10900">
    <property type="entry name" value="PERIOSTIN-RELATED"/>
    <property type="match status" value="1"/>
</dbReference>
<dbReference type="InterPro" id="IPR000782">
    <property type="entry name" value="FAS1_domain"/>
</dbReference>
<dbReference type="GO" id="GO:0005615">
    <property type="term" value="C:extracellular space"/>
    <property type="evidence" value="ECO:0007669"/>
    <property type="project" value="TreeGrafter"/>
</dbReference>
<feature type="domain" description="FAS1" evidence="2">
    <location>
        <begin position="33"/>
        <end position="169"/>
    </location>
</feature>
<dbReference type="Proteomes" id="UP000886047">
    <property type="component" value="Unassembled WGS sequence"/>
</dbReference>
<accession>A0A831PKU8</accession>
<organism evidence="3">
    <name type="scientific">Mariniphaga anaerophila</name>
    <dbReference type="NCBI Taxonomy" id="1484053"/>
    <lineage>
        <taxon>Bacteria</taxon>
        <taxon>Pseudomonadati</taxon>
        <taxon>Bacteroidota</taxon>
        <taxon>Bacteroidia</taxon>
        <taxon>Marinilabiliales</taxon>
        <taxon>Prolixibacteraceae</taxon>
        <taxon>Mariniphaga</taxon>
    </lineage>
</organism>
<dbReference type="FunFam" id="2.30.180.10:FF:000032">
    <property type="entry name" value="Fasciclin domain-containing protein, putative"/>
    <property type="match status" value="2"/>
</dbReference>
<dbReference type="InterPro" id="IPR050904">
    <property type="entry name" value="Adhesion/Biosynth-related"/>
</dbReference>
<dbReference type="SMART" id="SM00554">
    <property type="entry name" value="FAS1"/>
    <property type="match status" value="2"/>
</dbReference>
<name>A0A831PKU8_9BACT</name>
<gene>
    <name evidence="3" type="ORF">ENN90_03060</name>
</gene>
<keyword evidence="1" id="KW-0732">Signal</keyword>
<dbReference type="PROSITE" id="PS50213">
    <property type="entry name" value="FAS1"/>
    <property type="match status" value="2"/>
</dbReference>
<sequence>MKTKLKIIPAFMIAASLLFTACNNDDETPVMEAKNIVEVAADAGNFSILIQAAQKAGLAEFLSTENNLTVFAPTDVAFAALLSDLGLSSLDEIPVADLTQILTYHVIGAKVMSTDLSTGYVPTLASFDSNPVSMYVTVGNTVAINGNVSVTTADVEAENGVIHVVDKVILPPTVVNIALANENFTTLVQAVVKAGLVDARSAEGPFTVFAPTNAAFDALFTQLGISGIDDLTAEQLLPILTYHVVPGNVVSTELSSGEVGTLNGQTLSVDLSVGVKINSSEVIAADIQGSNGVVHVIDQVLLPE</sequence>
<dbReference type="SUPFAM" id="SSF82153">
    <property type="entry name" value="FAS1 domain"/>
    <property type="match status" value="2"/>
</dbReference>
<evidence type="ECO:0000259" key="2">
    <source>
        <dbReference type="PROSITE" id="PS50213"/>
    </source>
</evidence>
<dbReference type="PANTHER" id="PTHR10900:SF77">
    <property type="entry name" value="FI19380P1"/>
    <property type="match status" value="1"/>
</dbReference>
<feature type="domain" description="FAS1" evidence="2">
    <location>
        <begin position="171"/>
        <end position="301"/>
    </location>
</feature>
<dbReference type="InterPro" id="IPR036378">
    <property type="entry name" value="FAS1_dom_sf"/>
</dbReference>
<reference evidence="3" key="1">
    <citation type="journal article" date="2020" name="mSystems">
        <title>Genome- and Community-Level Interaction Insights into Carbon Utilization and Element Cycling Functions of Hydrothermarchaeota in Hydrothermal Sediment.</title>
        <authorList>
            <person name="Zhou Z."/>
            <person name="Liu Y."/>
            <person name="Xu W."/>
            <person name="Pan J."/>
            <person name="Luo Z.H."/>
            <person name="Li M."/>
        </authorList>
    </citation>
    <scope>NUCLEOTIDE SEQUENCE [LARGE SCALE GENOMIC DNA]</scope>
    <source>
        <strain evidence="3">SpSt-1217</strain>
    </source>
</reference>
<evidence type="ECO:0000256" key="1">
    <source>
        <dbReference type="SAM" id="SignalP"/>
    </source>
</evidence>
<feature type="signal peptide" evidence="1">
    <location>
        <begin position="1"/>
        <end position="21"/>
    </location>
</feature>
<protein>
    <submittedName>
        <fullName evidence="3">Fasciclin domain-containing protein</fullName>
    </submittedName>
</protein>